<protein>
    <submittedName>
        <fullName evidence="1">Uncharacterized protein</fullName>
    </submittedName>
</protein>
<organism evidence="1">
    <name type="scientific">Oryza nivara</name>
    <name type="common">Indian wild rice</name>
    <name type="synonym">Oryza sativa f. spontanea</name>
    <dbReference type="NCBI Taxonomy" id="4536"/>
    <lineage>
        <taxon>Eukaryota</taxon>
        <taxon>Viridiplantae</taxon>
        <taxon>Streptophyta</taxon>
        <taxon>Embryophyta</taxon>
        <taxon>Tracheophyta</taxon>
        <taxon>Spermatophyta</taxon>
        <taxon>Magnoliopsida</taxon>
        <taxon>Liliopsida</taxon>
        <taxon>Poales</taxon>
        <taxon>Poaceae</taxon>
        <taxon>BOP clade</taxon>
        <taxon>Oryzoideae</taxon>
        <taxon>Oryzeae</taxon>
        <taxon>Oryzinae</taxon>
        <taxon>Oryza</taxon>
    </lineage>
</organism>
<accession>A0A0E0GBI5</accession>
<proteinExistence type="predicted"/>
<dbReference type="Proteomes" id="UP000006591">
    <property type="component" value="Chromosome 2"/>
</dbReference>
<reference evidence="1" key="1">
    <citation type="submission" date="2015-04" db="UniProtKB">
        <authorList>
            <consortium name="EnsemblPlants"/>
        </authorList>
    </citation>
    <scope>IDENTIFICATION</scope>
    <source>
        <strain evidence="1">SL10</strain>
    </source>
</reference>
<evidence type="ECO:0000313" key="2">
    <source>
        <dbReference type="Proteomes" id="UP000006591"/>
    </source>
</evidence>
<dbReference type="HOGENOM" id="CLU_1848319_0_0_1"/>
<dbReference type="EnsemblPlants" id="ONIVA02G31370.1">
    <property type="protein sequence ID" value="ONIVA02G31370.1"/>
    <property type="gene ID" value="ONIVA02G31370"/>
</dbReference>
<dbReference type="Gramene" id="ONIVA02G31370.1">
    <property type="protein sequence ID" value="ONIVA02G31370.1"/>
    <property type="gene ID" value="ONIVA02G31370"/>
</dbReference>
<evidence type="ECO:0000313" key="1">
    <source>
        <dbReference type="EnsemblPlants" id="ONIVA02G31370.1"/>
    </source>
</evidence>
<name>A0A0E0GBI5_ORYNI</name>
<keyword evidence="2" id="KW-1185">Reference proteome</keyword>
<sequence length="139" mass="15758">MAQITPQRPTRPRNDPLLVSALSLLNPLIPRSHPLPLANPSLFLSSAAAVVLPPDHSPPDHRLCCPLRCSRYAHPRYRCRQEIALMSPRFARSSTHRLAVPVRRRLRTRFRGSGQDRKNTMTMSPWPMSMYASSSQVII</sequence>
<dbReference type="AlphaFoldDB" id="A0A0E0GBI5"/>
<reference evidence="1" key="2">
    <citation type="submission" date="2018-04" db="EMBL/GenBank/DDBJ databases">
        <title>OnivRS2 (Oryza nivara Reference Sequence Version 2).</title>
        <authorList>
            <person name="Zhang J."/>
            <person name="Kudrna D."/>
            <person name="Lee S."/>
            <person name="Talag J."/>
            <person name="Rajasekar S."/>
            <person name="Welchert J."/>
            <person name="Hsing Y.-I."/>
            <person name="Wing R.A."/>
        </authorList>
    </citation>
    <scope>NUCLEOTIDE SEQUENCE [LARGE SCALE GENOMIC DNA]</scope>
    <source>
        <strain evidence="1">SL10</strain>
    </source>
</reference>